<sequence>AYIDSFCELNHSIPCSSTALAPNFLAWGALGTEELGATPFLGLLNPLLEVATSLSLFPHDAIAPTNQKS</sequence>
<name>A0ABS8Y9T7_DATST</name>
<dbReference type="Proteomes" id="UP000823775">
    <property type="component" value="Unassembled WGS sequence"/>
</dbReference>
<accession>A0ABS8Y9T7</accession>
<comment type="caution">
    <text evidence="1">The sequence shown here is derived from an EMBL/GenBank/DDBJ whole genome shotgun (WGS) entry which is preliminary data.</text>
</comment>
<keyword evidence="2" id="KW-1185">Reference proteome</keyword>
<evidence type="ECO:0000313" key="1">
    <source>
        <dbReference type="EMBL" id="MCE5167107.1"/>
    </source>
</evidence>
<protein>
    <submittedName>
        <fullName evidence="1">Uncharacterized protein</fullName>
    </submittedName>
</protein>
<reference evidence="1 2" key="1">
    <citation type="journal article" date="2021" name="BMC Genomics">
        <title>Datura genome reveals duplications of psychoactive alkaloid biosynthetic genes and high mutation rate following tissue culture.</title>
        <authorList>
            <person name="Rajewski A."/>
            <person name="Carter-House D."/>
            <person name="Stajich J."/>
            <person name="Litt A."/>
        </authorList>
    </citation>
    <scope>NUCLEOTIDE SEQUENCE [LARGE SCALE GENOMIC DNA]</scope>
    <source>
        <strain evidence="1">AR-01</strain>
    </source>
</reference>
<feature type="non-terminal residue" evidence="1">
    <location>
        <position position="1"/>
    </location>
</feature>
<evidence type="ECO:0000313" key="2">
    <source>
        <dbReference type="Proteomes" id="UP000823775"/>
    </source>
</evidence>
<feature type="non-terminal residue" evidence="1">
    <location>
        <position position="69"/>
    </location>
</feature>
<gene>
    <name evidence="1" type="ORF">HAX54_037538</name>
</gene>
<dbReference type="EMBL" id="JACEIK010050380">
    <property type="protein sequence ID" value="MCE5167107.1"/>
    <property type="molecule type" value="Genomic_DNA"/>
</dbReference>
<proteinExistence type="predicted"/>
<organism evidence="1 2">
    <name type="scientific">Datura stramonium</name>
    <name type="common">Jimsonweed</name>
    <name type="synonym">Common thornapple</name>
    <dbReference type="NCBI Taxonomy" id="4076"/>
    <lineage>
        <taxon>Eukaryota</taxon>
        <taxon>Viridiplantae</taxon>
        <taxon>Streptophyta</taxon>
        <taxon>Embryophyta</taxon>
        <taxon>Tracheophyta</taxon>
        <taxon>Spermatophyta</taxon>
        <taxon>Magnoliopsida</taxon>
        <taxon>eudicotyledons</taxon>
        <taxon>Gunneridae</taxon>
        <taxon>Pentapetalae</taxon>
        <taxon>asterids</taxon>
        <taxon>lamiids</taxon>
        <taxon>Solanales</taxon>
        <taxon>Solanaceae</taxon>
        <taxon>Solanoideae</taxon>
        <taxon>Datureae</taxon>
        <taxon>Datura</taxon>
    </lineage>
</organism>